<keyword evidence="4" id="KW-1185">Reference proteome</keyword>
<accession>A0AA38RZH3</accession>
<keyword evidence="1" id="KW-0472">Membrane</keyword>
<dbReference type="Proteomes" id="UP001174691">
    <property type="component" value="Unassembled WGS sequence"/>
</dbReference>
<evidence type="ECO:0000256" key="2">
    <source>
        <dbReference type="SAM" id="SignalP"/>
    </source>
</evidence>
<feature type="chain" id="PRO_5041309531" description="Transmembrane protein" evidence="2">
    <location>
        <begin position="28"/>
        <end position="130"/>
    </location>
</feature>
<keyword evidence="1" id="KW-1133">Transmembrane helix</keyword>
<evidence type="ECO:0000313" key="3">
    <source>
        <dbReference type="EMBL" id="KAJ9161529.1"/>
    </source>
</evidence>
<dbReference type="AlphaFoldDB" id="A0AA38RZH3"/>
<feature type="signal peptide" evidence="2">
    <location>
        <begin position="1"/>
        <end position="27"/>
    </location>
</feature>
<evidence type="ECO:0000313" key="4">
    <source>
        <dbReference type="Proteomes" id="UP001174691"/>
    </source>
</evidence>
<keyword evidence="2" id="KW-0732">Signal</keyword>
<reference evidence="3" key="1">
    <citation type="submission" date="2022-07" db="EMBL/GenBank/DDBJ databases">
        <title>Fungi with potential for degradation of polypropylene.</title>
        <authorList>
            <person name="Gostincar C."/>
        </authorList>
    </citation>
    <scope>NUCLEOTIDE SEQUENCE</scope>
    <source>
        <strain evidence="3">EXF-13287</strain>
    </source>
</reference>
<feature type="transmembrane region" description="Helical" evidence="1">
    <location>
        <begin position="51"/>
        <end position="71"/>
    </location>
</feature>
<name>A0AA38RZH3_9PEZI</name>
<evidence type="ECO:0008006" key="5">
    <source>
        <dbReference type="Google" id="ProtNLM"/>
    </source>
</evidence>
<evidence type="ECO:0000256" key="1">
    <source>
        <dbReference type="SAM" id="Phobius"/>
    </source>
</evidence>
<dbReference type="EMBL" id="JANBVN010000021">
    <property type="protein sequence ID" value="KAJ9161529.1"/>
    <property type="molecule type" value="Genomic_DNA"/>
</dbReference>
<keyword evidence="1" id="KW-0812">Transmembrane</keyword>
<sequence length="130" mass="13288">MSTPLAPFLTLPILLLLLLLMTSPASASLLSTPEPTPAPNTGGLSTGTMTGIGAGLAVVAAILSLAIYYSVMECYARRRNRAKNESAQADVELANRVAGIGPGGDVQAPQPTPVRMTATADRLSVVGIGK</sequence>
<organism evidence="3 4">
    <name type="scientific">Coniochaeta hoffmannii</name>
    <dbReference type="NCBI Taxonomy" id="91930"/>
    <lineage>
        <taxon>Eukaryota</taxon>
        <taxon>Fungi</taxon>
        <taxon>Dikarya</taxon>
        <taxon>Ascomycota</taxon>
        <taxon>Pezizomycotina</taxon>
        <taxon>Sordariomycetes</taxon>
        <taxon>Sordariomycetidae</taxon>
        <taxon>Coniochaetales</taxon>
        <taxon>Coniochaetaceae</taxon>
        <taxon>Coniochaeta</taxon>
    </lineage>
</organism>
<proteinExistence type="predicted"/>
<comment type="caution">
    <text evidence="3">The sequence shown here is derived from an EMBL/GenBank/DDBJ whole genome shotgun (WGS) entry which is preliminary data.</text>
</comment>
<gene>
    <name evidence="3" type="ORF">NKR19_g2166</name>
</gene>
<protein>
    <recommendedName>
        <fullName evidence="5">Transmembrane protein</fullName>
    </recommendedName>
</protein>